<keyword evidence="9" id="KW-0539">Nucleus</keyword>
<proteinExistence type="inferred from homology"/>
<evidence type="ECO:0000259" key="12">
    <source>
        <dbReference type="PROSITE" id="PS50157"/>
    </source>
</evidence>
<evidence type="ECO:0000256" key="3">
    <source>
        <dbReference type="ARBA" id="ARBA00022723"/>
    </source>
</evidence>
<evidence type="ECO:0000256" key="10">
    <source>
        <dbReference type="PROSITE-ProRule" id="PRU00042"/>
    </source>
</evidence>
<keyword evidence="7" id="KW-0805">Transcription regulation</keyword>
<evidence type="ECO:0000313" key="14">
    <source>
        <dbReference type="Proteomes" id="UP000271974"/>
    </source>
</evidence>
<dbReference type="AlphaFoldDB" id="A0A3S1B3G3"/>
<keyword evidence="14" id="KW-1185">Reference proteome</keyword>
<dbReference type="FunFam" id="3.30.160.60:FF:001289">
    <property type="entry name" value="Zinc finger protein 574"/>
    <property type="match status" value="1"/>
</dbReference>
<dbReference type="Pfam" id="PF00096">
    <property type="entry name" value="zf-C2H2"/>
    <property type="match status" value="3"/>
</dbReference>
<evidence type="ECO:0000256" key="8">
    <source>
        <dbReference type="ARBA" id="ARBA00023163"/>
    </source>
</evidence>
<dbReference type="GO" id="GO:0005634">
    <property type="term" value="C:nucleus"/>
    <property type="evidence" value="ECO:0007669"/>
    <property type="project" value="UniProtKB-SubCell"/>
</dbReference>
<organism evidence="13 14">
    <name type="scientific">Elysia chlorotica</name>
    <name type="common">Eastern emerald elysia</name>
    <name type="synonym">Sea slug</name>
    <dbReference type="NCBI Taxonomy" id="188477"/>
    <lineage>
        <taxon>Eukaryota</taxon>
        <taxon>Metazoa</taxon>
        <taxon>Spiralia</taxon>
        <taxon>Lophotrochozoa</taxon>
        <taxon>Mollusca</taxon>
        <taxon>Gastropoda</taxon>
        <taxon>Heterobranchia</taxon>
        <taxon>Euthyneura</taxon>
        <taxon>Panpulmonata</taxon>
        <taxon>Sacoglossa</taxon>
        <taxon>Placobranchoidea</taxon>
        <taxon>Plakobranchidae</taxon>
        <taxon>Elysia</taxon>
    </lineage>
</organism>
<evidence type="ECO:0000256" key="4">
    <source>
        <dbReference type="ARBA" id="ARBA00022737"/>
    </source>
</evidence>
<dbReference type="PANTHER" id="PTHR47772:SF15">
    <property type="entry name" value="REDUCED EXPRESSION 2-RELATED"/>
    <property type="match status" value="1"/>
</dbReference>
<dbReference type="EMBL" id="RQTK01000478">
    <property type="protein sequence ID" value="RUS78982.1"/>
    <property type="molecule type" value="Genomic_DNA"/>
</dbReference>
<accession>A0A3S1B3G3</accession>
<sequence length="1187" mass="135431">MENTNAGSVELFENDVTEIGPNDIVIHLVNPYKCGICEEEYLERSVFMKHMLLHLKGLKEENPTSQLTMSISKSPNLSRGITVTRDILQLKPDGTIKQVQQLPKNIKPDQVKPLRELEEAGVINLNQNKQESNLQENRQKDHQPTVNHSPSSIPVGLKETTQSSMNTVPIPERSGVLQDFSKDKNQSAEDLNISQAALIANDDGTFRFSLKPLKMENQHIEIVPISQNEIEEIITKTKPLKKLPVPKSKVYRKKTYECDICGKHLSCSTSLSRHKQYHKAEKPFVCEVCNRGFKDNSNLKKHTLIHKREFACHMCKRTFLHKSLLTAHLRYHESRSTFIKNGNSSEEVIVKTAVQSDGTHLETVSMKCLENFSFEAGEKTGAEAAENFITGMKSDVRDDSLKGSQRTPGDIARMYKCGHCGKETIQRGNVMRHLLHHLRQKLSCQICHKRFINRSELIKHENSHIRPLSSTNNLGLVMQNDEDINEHVDSIVSKINGQSKSFKCHLCPLTFSRKLFLDNHKRRHIGNTEFVFESADYGLLQDWSGFYCKHCNKNLPKKYRMMCHVKIHDKDCKYECQKCNKCFRTRYLLQQHLKIHMTYCKLCKEKFRGKLALKLHLKECQAKKQNKVDHAVKIGNELLNIPPEKQVPGNRLPDVGNKRKFESQTKSRRGYRNGQEQGSLNKYAVPQRMSTDSWEKEVKEISQAQGNSASRWYSCGICQSKFRQLKSLSDHLKTHKAREDQIAMQDIPSRESDVPFKGRLQKGSIEIEAVIKKQGKKSNRLHASTGSSQKESIEIESGTKRVNKGKHRWHTCALCQNKFESFNDLSQHLKSHSLEKDKITAIQTPEQHEYTSKDPAHWFAPSNVNKSSLKEKPSLYECALKQLTPVSVLKDAKEYHENSITPRLENSMAISTSSVDNLMAKAVGGHDFFSDTASKKKEVESEISSADKNPGTDTDCAKKHPYASMFPYSSTTSSEKTLASEDEIELYVISSVERHKKGTNEDSIKRHEAYPSEANQILTQDVSTVSMSTLFTNQQPILNSSPNIEKIQDQTVNPPLSVDKVFLEKNYGKKRKSVCIVSDNKGTQLTSKRDLKEGLGKNFPMGKKVLRTCSSKERKSVEIVSYWENDEIVQKILPLPSEPILEGLKKKKLKESKPEIKEKNEQETVQKTETFINRRKRILKIPLKFLS</sequence>
<comment type="caution">
    <text evidence="13">The sequence shown here is derived from an EMBL/GenBank/DDBJ whole genome shotgun (WGS) entry which is preliminary data.</text>
</comment>
<dbReference type="GO" id="GO:0008270">
    <property type="term" value="F:zinc ion binding"/>
    <property type="evidence" value="ECO:0007669"/>
    <property type="project" value="UniProtKB-KW"/>
</dbReference>
<dbReference type="Gene3D" id="3.30.160.60">
    <property type="entry name" value="Classic Zinc Finger"/>
    <property type="match status" value="6"/>
</dbReference>
<evidence type="ECO:0000313" key="13">
    <source>
        <dbReference type="EMBL" id="RUS78982.1"/>
    </source>
</evidence>
<comment type="subcellular location">
    <subcellularLocation>
        <location evidence="1">Nucleus</location>
    </subcellularLocation>
</comment>
<dbReference type="SMART" id="SM00355">
    <property type="entry name" value="ZnF_C2H2"/>
    <property type="match status" value="12"/>
</dbReference>
<feature type="domain" description="C2H2-type" evidence="12">
    <location>
        <begin position="284"/>
        <end position="311"/>
    </location>
</feature>
<dbReference type="STRING" id="188477.A0A3S1B3G3"/>
<comment type="similarity">
    <text evidence="2">Belongs to the krueppel C2H2-type zinc-finger protein family.</text>
</comment>
<dbReference type="InterPro" id="IPR013087">
    <property type="entry name" value="Znf_C2H2_type"/>
</dbReference>
<dbReference type="InterPro" id="IPR036236">
    <property type="entry name" value="Znf_C2H2_sf"/>
</dbReference>
<reference evidence="13 14" key="1">
    <citation type="submission" date="2019-01" db="EMBL/GenBank/DDBJ databases">
        <title>A draft genome assembly of the solar-powered sea slug Elysia chlorotica.</title>
        <authorList>
            <person name="Cai H."/>
            <person name="Li Q."/>
            <person name="Fang X."/>
            <person name="Li J."/>
            <person name="Curtis N.E."/>
            <person name="Altenburger A."/>
            <person name="Shibata T."/>
            <person name="Feng M."/>
            <person name="Maeda T."/>
            <person name="Schwartz J.A."/>
            <person name="Shigenobu S."/>
            <person name="Lundholm N."/>
            <person name="Nishiyama T."/>
            <person name="Yang H."/>
            <person name="Hasebe M."/>
            <person name="Li S."/>
            <person name="Pierce S.K."/>
            <person name="Wang J."/>
        </authorList>
    </citation>
    <scope>NUCLEOTIDE SEQUENCE [LARGE SCALE GENOMIC DNA]</scope>
    <source>
        <strain evidence="13">EC2010</strain>
        <tissue evidence="13">Whole organism of an adult</tissue>
    </source>
</reference>
<feature type="domain" description="C2H2-type" evidence="12">
    <location>
        <begin position="713"/>
        <end position="740"/>
    </location>
</feature>
<dbReference type="PROSITE" id="PS50157">
    <property type="entry name" value="ZINC_FINGER_C2H2_2"/>
    <property type="match status" value="10"/>
</dbReference>
<evidence type="ECO:0000256" key="2">
    <source>
        <dbReference type="ARBA" id="ARBA00006991"/>
    </source>
</evidence>
<evidence type="ECO:0000256" key="6">
    <source>
        <dbReference type="ARBA" id="ARBA00022833"/>
    </source>
</evidence>
<keyword evidence="3" id="KW-0479">Metal-binding</keyword>
<dbReference type="InterPro" id="IPR050636">
    <property type="entry name" value="C2H2-ZF_domain-containing"/>
</dbReference>
<feature type="domain" description="C2H2-type" evidence="12">
    <location>
        <begin position="256"/>
        <end position="283"/>
    </location>
</feature>
<feature type="domain" description="C2H2-type" evidence="12">
    <location>
        <begin position="546"/>
        <end position="573"/>
    </location>
</feature>
<gene>
    <name evidence="13" type="ORF">EGW08_013239</name>
</gene>
<feature type="domain" description="C2H2-type" evidence="12">
    <location>
        <begin position="310"/>
        <end position="337"/>
    </location>
</feature>
<keyword evidence="6" id="KW-0862">Zinc</keyword>
<dbReference type="GO" id="GO:0006357">
    <property type="term" value="P:regulation of transcription by RNA polymerase II"/>
    <property type="evidence" value="ECO:0007669"/>
    <property type="project" value="UniProtKB-ARBA"/>
</dbReference>
<feature type="region of interest" description="Disordered" evidence="11">
    <location>
        <begin position="643"/>
        <end position="687"/>
    </location>
</feature>
<evidence type="ECO:0000256" key="9">
    <source>
        <dbReference type="ARBA" id="ARBA00023242"/>
    </source>
</evidence>
<feature type="region of interest" description="Disordered" evidence="11">
    <location>
        <begin position="123"/>
        <end position="155"/>
    </location>
</feature>
<evidence type="ECO:0000256" key="1">
    <source>
        <dbReference type="ARBA" id="ARBA00004123"/>
    </source>
</evidence>
<feature type="compositionally biased region" description="Polar residues" evidence="11">
    <location>
        <begin position="781"/>
        <end position="790"/>
    </location>
</feature>
<dbReference type="SUPFAM" id="SSF57667">
    <property type="entry name" value="beta-beta-alpha zinc fingers"/>
    <property type="match status" value="5"/>
</dbReference>
<feature type="compositionally biased region" description="Basic and acidic residues" evidence="11">
    <location>
        <begin position="656"/>
        <end position="665"/>
    </location>
</feature>
<feature type="domain" description="C2H2-type" evidence="12">
    <location>
        <begin position="502"/>
        <end position="529"/>
    </location>
</feature>
<name>A0A3S1B3G3_ELYCH</name>
<protein>
    <recommendedName>
        <fullName evidence="12">C2H2-type domain-containing protein</fullName>
    </recommendedName>
</protein>
<dbReference type="Proteomes" id="UP000271974">
    <property type="component" value="Unassembled WGS sequence"/>
</dbReference>
<keyword evidence="4" id="KW-0677">Repeat</keyword>
<dbReference type="PANTHER" id="PTHR47772">
    <property type="entry name" value="ZINC FINGER PROTEIN 200"/>
    <property type="match status" value="1"/>
</dbReference>
<evidence type="ECO:0000256" key="5">
    <source>
        <dbReference type="ARBA" id="ARBA00022771"/>
    </source>
</evidence>
<keyword evidence="5 10" id="KW-0863">Zinc-finger</keyword>
<dbReference type="OrthoDB" id="3437960at2759"/>
<feature type="domain" description="C2H2-type" evidence="12">
    <location>
        <begin position="415"/>
        <end position="442"/>
    </location>
</feature>
<evidence type="ECO:0000256" key="11">
    <source>
        <dbReference type="SAM" id="MobiDB-lite"/>
    </source>
</evidence>
<feature type="domain" description="C2H2-type" evidence="12">
    <location>
        <begin position="810"/>
        <end position="837"/>
    </location>
</feature>
<feature type="region of interest" description="Disordered" evidence="11">
    <location>
        <begin position="776"/>
        <end position="795"/>
    </location>
</feature>
<feature type="domain" description="C2H2-type" evidence="12">
    <location>
        <begin position="442"/>
        <end position="464"/>
    </location>
</feature>
<keyword evidence="8" id="KW-0804">Transcription</keyword>
<feature type="compositionally biased region" description="Polar residues" evidence="11">
    <location>
        <begin position="124"/>
        <end position="136"/>
    </location>
</feature>
<dbReference type="PROSITE" id="PS00028">
    <property type="entry name" value="ZINC_FINGER_C2H2_1"/>
    <property type="match status" value="9"/>
</dbReference>
<feature type="domain" description="C2H2-type" evidence="12">
    <location>
        <begin position="574"/>
        <end position="596"/>
    </location>
</feature>
<evidence type="ECO:0000256" key="7">
    <source>
        <dbReference type="ARBA" id="ARBA00023015"/>
    </source>
</evidence>